<dbReference type="PANTHER" id="PTHR38599">
    <property type="entry name" value="CUPIN DOMAIN PROTEIN (AFU_ORTHOLOGUE AFUA_3G13620)"/>
    <property type="match status" value="1"/>
</dbReference>
<organism evidence="2 3">
    <name type="scientific">Aestuariispira insulae</name>
    <dbReference type="NCBI Taxonomy" id="1461337"/>
    <lineage>
        <taxon>Bacteria</taxon>
        <taxon>Pseudomonadati</taxon>
        <taxon>Pseudomonadota</taxon>
        <taxon>Alphaproteobacteria</taxon>
        <taxon>Rhodospirillales</taxon>
        <taxon>Kiloniellaceae</taxon>
        <taxon>Aestuariispira</taxon>
    </lineage>
</organism>
<dbReference type="Proteomes" id="UP000256845">
    <property type="component" value="Unassembled WGS sequence"/>
</dbReference>
<evidence type="ECO:0000313" key="3">
    <source>
        <dbReference type="Proteomes" id="UP000256845"/>
    </source>
</evidence>
<name>A0A3D9HRC0_9PROT</name>
<dbReference type="EMBL" id="QRDW01000002">
    <property type="protein sequence ID" value="RED51999.1"/>
    <property type="molecule type" value="Genomic_DNA"/>
</dbReference>
<dbReference type="SUPFAM" id="SSF51182">
    <property type="entry name" value="RmlC-like cupins"/>
    <property type="match status" value="2"/>
</dbReference>
<evidence type="ECO:0000313" key="2">
    <source>
        <dbReference type="EMBL" id="RED51999.1"/>
    </source>
</evidence>
<feature type="domain" description="ChrR-like cupin" evidence="1">
    <location>
        <begin position="118"/>
        <end position="216"/>
    </location>
</feature>
<dbReference type="CDD" id="cd20303">
    <property type="entry name" value="cupin_ChrR_1"/>
    <property type="match status" value="2"/>
</dbReference>
<reference evidence="2 3" key="1">
    <citation type="submission" date="2018-07" db="EMBL/GenBank/DDBJ databases">
        <title>Genomic Encyclopedia of Type Strains, Phase III (KMG-III): the genomes of soil and plant-associated and newly described type strains.</title>
        <authorList>
            <person name="Whitman W."/>
        </authorList>
    </citation>
    <scope>NUCLEOTIDE SEQUENCE [LARGE SCALE GENOMIC DNA]</scope>
    <source>
        <strain evidence="2 3">CECT 8488</strain>
    </source>
</reference>
<dbReference type="PANTHER" id="PTHR38599:SF1">
    <property type="entry name" value="CUPIN DOMAIN PROTEIN (AFU_ORTHOLOGUE AFUA_3G13620)"/>
    <property type="match status" value="1"/>
</dbReference>
<dbReference type="InterPro" id="IPR014710">
    <property type="entry name" value="RmlC-like_jellyroll"/>
</dbReference>
<dbReference type="InterPro" id="IPR025979">
    <property type="entry name" value="ChrR-like_cupin_dom"/>
</dbReference>
<keyword evidence="3" id="KW-1185">Reference proteome</keyword>
<dbReference type="RefSeq" id="WP_115935563.1">
    <property type="nucleotide sequence ID" value="NZ_QRDW01000002.1"/>
</dbReference>
<dbReference type="Pfam" id="PF12973">
    <property type="entry name" value="Cupin_7"/>
    <property type="match status" value="2"/>
</dbReference>
<dbReference type="Gene3D" id="2.60.120.10">
    <property type="entry name" value="Jelly Rolls"/>
    <property type="match status" value="2"/>
</dbReference>
<accession>A0A3D9HRC0</accession>
<comment type="caution">
    <text evidence="2">The sequence shown here is derived from an EMBL/GenBank/DDBJ whole genome shotgun (WGS) entry which is preliminary data.</text>
</comment>
<dbReference type="OrthoDB" id="9801227at2"/>
<dbReference type="InterPro" id="IPR011051">
    <property type="entry name" value="RmlC_Cupin_sf"/>
</dbReference>
<protein>
    <submittedName>
        <fullName evidence="2">ChrR-like anti-ECFsigma factor</fullName>
    </submittedName>
</protein>
<sequence length="220" mass="24305">MMINADFSKRVAILPDQMQWEASPAGGVERIKLDRIGVESGHATSIVRFAPGAAFPEHEHPGGEEFYVLEGVFSDDSGDYPAGSYIRNPIGTRHSPHSKDGCTIFVKLWQFEDEDQTQLAIDSRASRWMPGLVEGLSVLPLHQFSTEHVALVRWEPGTVFMPHYHPGGEEILVLEGTLSDEKGDYPKGSWIRNPPGSHHAPFSHEGCLILVKTGHLSRTA</sequence>
<evidence type="ECO:0000259" key="1">
    <source>
        <dbReference type="Pfam" id="PF12973"/>
    </source>
</evidence>
<feature type="domain" description="ChrR-like cupin" evidence="1">
    <location>
        <begin position="9"/>
        <end position="111"/>
    </location>
</feature>
<proteinExistence type="predicted"/>
<gene>
    <name evidence="2" type="ORF">DFP90_10215</name>
</gene>
<dbReference type="AlphaFoldDB" id="A0A3D9HRC0"/>